<dbReference type="GO" id="GO:0005737">
    <property type="term" value="C:cytoplasm"/>
    <property type="evidence" value="ECO:0007669"/>
    <property type="project" value="UniProtKB-SubCell"/>
</dbReference>
<keyword evidence="5 9" id="KW-0663">Pyridoxal phosphate</keyword>
<dbReference type="InterPro" id="IPR005814">
    <property type="entry name" value="Aminotrans_3"/>
</dbReference>
<protein>
    <recommendedName>
        <fullName evidence="9">Acetylornithine aminotransferase</fullName>
        <shortName evidence="9">ACOAT</shortName>
        <ecNumber evidence="9">2.6.1.11</ecNumber>
    </recommendedName>
</protein>
<reference evidence="10" key="2">
    <citation type="submission" date="2021-04" db="EMBL/GenBank/DDBJ databases">
        <authorList>
            <person name="Gilroy R."/>
        </authorList>
    </citation>
    <scope>NUCLEOTIDE SEQUENCE</scope>
    <source>
        <strain evidence="10">CHK186-16707</strain>
    </source>
</reference>
<gene>
    <name evidence="9" type="primary">argD</name>
    <name evidence="10" type="ORF">H9962_06230</name>
</gene>
<keyword evidence="6" id="KW-0670">Pyruvate</keyword>
<accession>A0A9D2HCM2</accession>
<comment type="catalytic activity">
    <reaction evidence="7">
        <text>taurine + pyruvate = sulfoacetaldehyde + L-alanine</text>
        <dbReference type="Rhea" id="RHEA:10420"/>
        <dbReference type="ChEBI" id="CHEBI:15361"/>
        <dbReference type="ChEBI" id="CHEBI:57972"/>
        <dbReference type="ChEBI" id="CHEBI:58246"/>
        <dbReference type="ChEBI" id="CHEBI:507393"/>
        <dbReference type="EC" id="2.6.1.77"/>
    </reaction>
    <physiologicalReaction direction="left-to-right" evidence="7">
        <dbReference type="Rhea" id="RHEA:10421"/>
    </physiologicalReaction>
</comment>
<feature type="binding site" evidence="9">
    <location>
        <position position="280"/>
    </location>
    <ligand>
        <name>N(2)-acetyl-L-ornithine</name>
        <dbReference type="ChEBI" id="CHEBI:57805"/>
    </ligand>
</feature>
<sequence>MSNTLEKLKAREAKLLCRTYSRYPIAVERGRGARLWDFDGKEYVDLLAGIAVVGLGHGNEEIADVMAAQARKLVHVSNLFYQEEQLDFAEKLLATCHAGKAFFCNSGAEANEAAIKIARRYQRQVKGRDAWEVVSLDNCFHGRTLAALAATGKHTEGFEPLPDGFRRVPWGDLAALEAAITPHTAAVLVEAIQGEGGVFPLGREYAQGIEALCRKHGVLFMCDEVQGGMGRSGKFWAFQHYDLTPDVITSAKALANGLPLGAMLVTDEVAAGFDYGSHATTFGGGALVTAVGAKVLDIMNRDRLVERAAELGERARARFRALGEKLPGAIKDVRGMGLLIGVDLALTPEQAKTVWATLLQRGYILNLTHGTVLRLLPPLIIDEADLIAFGDTLENVLKETLSARQPSAD</sequence>
<dbReference type="Pfam" id="PF00202">
    <property type="entry name" value="Aminotran_3"/>
    <property type="match status" value="1"/>
</dbReference>
<dbReference type="GO" id="GO:0030170">
    <property type="term" value="F:pyridoxal phosphate binding"/>
    <property type="evidence" value="ECO:0007669"/>
    <property type="project" value="InterPro"/>
</dbReference>
<dbReference type="GO" id="GO:0003992">
    <property type="term" value="F:N2-acetyl-L-ornithine:2-oxoglutarate 5-aminotransferase activity"/>
    <property type="evidence" value="ECO:0007669"/>
    <property type="project" value="UniProtKB-UniRule"/>
</dbReference>
<feature type="binding site" evidence="9">
    <location>
        <position position="143"/>
    </location>
    <ligand>
        <name>N(2)-acetyl-L-ornithine</name>
        <dbReference type="ChEBI" id="CHEBI:57805"/>
    </ligand>
</feature>
<comment type="catalytic activity">
    <reaction evidence="9">
        <text>N(2)-acetyl-L-ornithine + 2-oxoglutarate = N-acetyl-L-glutamate 5-semialdehyde + L-glutamate</text>
        <dbReference type="Rhea" id="RHEA:18049"/>
        <dbReference type="ChEBI" id="CHEBI:16810"/>
        <dbReference type="ChEBI" id="CHEBI:29123"/>
        <dbReference type="ChEBI" id="CHEBI:29985"/>
        <dbReference type="ChEBI" id="CHEBI:57805"/>
        <dbReference type="EC" id="2.6.1.11"/>
    </reaction>
</comment>
<feature type="binding site" evidence="9">
    <location>
        <begin position="107"/>
        <end position="108"/>
    </location>
    <ligand>
        <name>pyridoxal 5'-phosphate</name>
        <dbReference type="ChEBI" id="CHEBI:597326"/>
    </ligand>
</feature>
<dbReference type="InterPro" id="IPR050103">
    <property type="entry name" value="Class-III_PLP-dep_AT"/>
</dbReference>
<comment type="similarity">
    <text evidence="9">Belongs to the class-III pyridoxal-phosphate-dependent aminotransferase family. ArgD subfamily.</text>
</comment>
<dbReference type="InterPro" id="IPR004636">
    <property type="entry name" value="AcOrn/SuccOrn_fam"/>
</dbReference>
<evidence type="ECO:0000256" key="5">
    <source>
        <dbReference type="ARBA" id="ARBA00022898"/>
    </source>
</evidence>
<organism evidence="10 11">
    <name type="scientific">Candidatus Mailhella merdigallinarum</name>
    <dbReference type="NCBI Taxonomy" id="2838658"/>
    <lineage>
        <taxon>Bacteria</taxon>
        <taxon>Pseudomonadati</taxon>
        <taxon>Thermodesulfobacteriota</taxon>
        <taxon>Desulfovibrionia</taxon>
        <taxon>Desulfovibrionales</taxon>
        <taxon>Desulfovibrionaceae</taxon>
        <taxon>Mailhella</taxon>
    </lineage>
</organism>
<dbReference type="InterPro" id="IPR015422">
    <property type="entry name" value="PyrdxlP-dep_Trfase_small"/>
</dbReference>
<keyword evidence="4 9" id="KW-0808">Transferase</keyword>
<dbReference type="NCBIfam" id="NF002325">
    <property type="entry name" value="PRK01278.1"/>
    <property type="match status" value="1"/>
</dbReference>
<evidence type="ECO:0000256" key="7">
    <source>
        <dbReference type="ARBA" id="ARBA00052998"/>
    </source>
</evidence>
<comment type="pathway">
    <text evidence="8">Organosulfur degradation; alkanesulfonate degradation.</text>
</comment>
<dbReference type="PROSITE" id="PS00600">
    <property type="entry name" value="AA_TRANSFER_CLASS_3"/>
    <property type="match status" value="1"/>
</dbReference>
<dbReference type="InterPro" id="IPR015424">
    <property type="entry name" value="PyrdxlP-dep_Trfase"/>
</dbReference>
<evidence type="ECO:0000256" key="2">
    <source>
        <dbReference type="ARBA" id="ARBA00022576"/>
    </source>
</evidence>
<dbReference type="SUPFAM" id="SSF53383">
    <property type="entry name" value="PLP-dependent transferases"/>
    <property type="match status" value="1"/>
</dbReference>
<dbReference type="Gene3D" id="3.40.640.10">
    <property type="entry name" value="Type I PLP-dependent aspartate aminotransferase-like (Major domain)"/>
    <property type="match status" value="1"/>
</dbReference>
<name>A0A9D2HCM2_9BACT</name>
<comment type="subunit">
    <text evidence="1">Homotetramer.</text>
</comment>
<evidence type="ECO:0000256" key="9">
    <source>
        <dbReference type="HAMAP-Rule" id="MF_01107"/>
    </source>
</evidence>
<reference evidence="10" key="1">
    <citation type="journal article" date="2021" name="PeerJ">
        <title>Extensive microbial diversity within the chicken gut microbiome revealed by metagenomics and culture.</title>
        <authorList>
            <person name="Gilroy R."/>
            <person name="Ravi A."/>
            <person name="Getino M."/>
            <person name="Pursley I."/>
            <person name="Horton D.L."/>
            <person name="Alikhan N.F."/>
            <person name="Baker D."/>
            <person name="Gharbi K."/>
            <person name="Hall N."/>
            <person name="Watson M."/>
            <person name="Adriaenssens E.M."/>
            <person name="Foster-Nyarko E."/>
            <person name="Jarju S."/>
            <person name="Secka A."/>
            <person name="Antonio M."/>
            <person name="Oren A."/>
            <person name="Chaudhuri R.R."/>
            <person name="La Ragione R."/>
            <person name="Hildebrand F."/>
            <person name="Pallen M.J."/>
        </authorList>
    </citation>
    <scope>NUCLEOTIDE SEQUENCE</scope>
    <source>
        <strain evidence="10">CHK186-16707</strain>
    </source>
</reference>
<evidence type="ECO:0000256" key="1">
    <source>
        <dbReference type="ARBA" id="ARBA00011881"/>
    </source>
</evidence>
<dbReference type="EMBL" id="DXAN01000021">
    <property type="protein sequence ID" value="HJA08767.1"/>
    <property type="molecule type" value="Genomic_DNA"/>
</dbReference>
<dbReference type="Gene3D" id="3.90.1150.10">
    <property type="entry name" value="Aspartate Aminotransferase, domain 1"/>
    <property type="match status" value="1"/>
</dbReference>
<dbReference type="GO" id="GO:0006526">
    <property type="term" value="P:L-arginine biosynthetic process"/>
    <property type="evidence" value="ECO:0007669"/>
    <property type="project" value="UniProtKB-UniRule"/>
</dbReference>
<evidence type="ECO:0000256" key="6">
    <source>
        <dbReference type="ARBA" id="ARBA00023317"/>
    </source>
</evidence>
<evidence type="ECO:0000313" key="11">
    <source>
        <dbReference type="Proteomes" id="UP000824225"/>
    </source>
</evidence>
<comment type="subcellular location">
    <subcellularLocation>
        <location evidence="9">Cytoplasm</location>
    </subcellularLocation>
</comment>
<dbReference type="PANTHER" id="PTHR11986">
    <property type="entry name" value="AMINOTRANSFERASE CLASS III"/>
    <property type="match status" value="1"/>
</dbReference>
<dbReference type="GO" id="GO:0042802">
    <property type="term" value="F:identical protein binding"/>
    <property type="evidence" value="ECO:0007669"/>
    <property type="project" value="TreeGrafter"/>
</dbReference>
<comment type="pathway">
    <text evidence="9">Amino-acid biosynthesis; L-arginine biosynthesis; N(2)-acetyl-L-ornithine from L-glutamate: step 4/4.</text>
</comment>
<dbReference type="PIRSF" id="PIRSF000521">
    <property type="entry name" value="Transaminase_4ab_Lys_Orn"/>
    <property type="match status" value="1"/>
</dbReference>
<dbReference type="AlphaFoldDB" id="A0A9D2HCM2"/>
<comment type="cofactor">
    <cofactor evidence="9">
        <name>pyridoxal 5'-phosphate</name>
        <dbReference type="ChEBI" id="CHEBI:597326"/>
    </cofactor>
    <text evidence="9">Binds 1 pyridoxal phosphate per subunit.</text>
</comment>
<feature type="modified residue" description="N6-(pyridoxal phosphate)lysine" evidence="9">
    <location>
        <position position="252"/>
    </location>
</feature>
<keyword evidence="9" id="KW-0963">Cytoplasm</keyword>
<keyword evidence="3 9" id="KW-0028">Amino-acid biosynthesis</keyword>
<keyword evidence="9" id="KW-0055">Arginine biosynthesis</keyword>
<evidence type="ECO:0000313" key="10">
    <source>
        <dbReference type="EMBL" id="HJA08767.1"/>
    </source>
</evidence>
<feature type="binding site" evidence="9">
    <location>
        <begin position="223"/>
        <end position="226"/>
    </location>
    <ligand>
        <name>pyridoxal 5'-phosphate</name>
        <dbReference type="ChEBI" id="CHEBI:597326"/>
    </ligand>
</feature>
<evidence type="ECO:0000256" key="3">
    <source>
        <dbReference type="ARBA" id="ARBA00022605"/>
    </source>
</evidence>
<dbReference type="InterPro" id="IPR049704">
    <property type="entry name" value="Aminotrans_3_PPA_site"/>
</dbReference>
<feature type="binding site" evidence="9">
    <location>
        <position position="140"/>
    </location>
    <ligand>
        <name>pyridoxal 5'-phosphate</name>
        <dbReference type="ChEBI" id="CHEBI:597326"/>
    </ligand>
</feature>
<dbReference type="EC" id="2.6.1.11" evidence="9"/>
<feature type="binding site" evidence="9">
    <location>
        <position position="281"/>
    </location>
    <ligand>
        <name>pyridoxal 5'-phosphate</name>
        <dbReference type="ChEBI" id="CHEBI:597326"/>
    </ligand>
</feature>
<dbReference type="InterPro" id="IPR015421">
    <property type="entry name" value="PyrdxlP-dep_Trfase_major"/>
</dbReference>
<evidence type="ECO:0000256" key="4">
    <source>
        <dbReference type="ARBA" id="ARBA00022679"/>
    </source>
</evidence>
<comment type="caution">
    <text evidence="10">The sequence shown here is derived from an EMBL/GenBank/DDBJ whole genome shotgun (WGS) entry which is preliminary data.</text>
</comment>
<proteinExistence type="inferred from homology"/>
<evidence type="ECO:0000256" key="8">
    <source>
        <dbReference type="ARBA" id="ARBA00060602"/>
    </source>
</evidence>
<dbReference type="Proteomes" id="UP000824225">
    <property type="component" value="Unassembled WGS sequence"/>
</dbReference>
<keyword evidence="2 9" id="KW-0032">Aminotransferase</keyword>
<dbReference type="CDD" id="cd00610">
    <property type="entry name" value="OAT_like"/>
    <property type="match status" value="1"/>
</dbReference>
<dbReference type="GO" id="GO:0031299">
    <property type="term" value="F:taurine-pyruvate aminotransferase activity"/>
    <property type="evidence" value="ECO:0007669"/>
    <property type="project" value="UniProtKB-EC"/>
</dbReference>
<dbReference type="PANTHER" id="PTHR11986:SF79">
    <property type="entry name" value="ACETYLORNITHINE AMINOTRANSFERASE, MITOCHONDRIAL"/>
    <property type="match status" value="1"/>
</dbReference>
<dbReference type="NCBIfam" id="TIGR00707">
    <property type="entry name" value="argD"/>
    <property type="match status" value="1"/>
</dbReference>
<comment type="miscellaneous">
    <text evidence="9">May also have succinyldiaminopimelate aminotransferase activity, thus carrying out the corresponding step in lysine biosynthesis.</text>
</comment>
<dbReference type="FunFam" id="3.40.640.10:FF:000004">
    <property type="entry name" value="Acetylornithine aminotransferase"/>
    <property type="match status" value="1"/>
</dbReference>
<dbReference type="HAMAP" id="MF_01107">
    <property type="entry name" value="ArgD_aminotrans_3"/>
    <property type="match status" value="1"/>
</dbReference>
<comment type="subunit">
    <text evidence="9">Homodimer.</text>
</comment>